<comment type="caution">
    <text evidence="2">The sequence shown here is derived from an EMBL/GenBank/DDBJ whole genome shotgun (WGS) entry which is preliminary data.</text>
</comment>
<feature type="domain" description="YgjP-like metallopeptidase" evidence="1">
    <location>
        <begin position="84"/>
        <end position="148"/>
    </location>
</feature>
<keyword evidence="2" id="KW-0378">Hydrolase</keyword>
<dbReference type="InterPro" id="IPR002725">
    <property type="entry name" value="YgjP-like_metallopeptidase"/>
</dbReference>
<evidence type="ECO:0000313" key="2">
    <source>
        <dbReference type="EMBL" id="RFO95537.1"/>
    </source>
</evidence>
<dbReference type="Pfam" id="PF01863">
    <property type="entry name" value="YgjP-like"/>
    <property type="match status" value="1"/>
</dbReference>
<dbReference type="PANTHER" id="PTHR30399:SF1">
    <property type="entry name" value="UTP PYROPHOSPHATASE"/>
    <property type="match status" value="1"/>
</dbReference>
<dbReference type="Proteomes" id="UP000260665">
    <property type="component" value="Unassembled WGS sequence"/>
</dbReference>
<gene>
    <name evidence="2" type="ORF">DIC66_18110</name>
</gene>
<evidence type="ECO:0000259" key="1">
    <source>
        <dbReference type="Pfam" id="PF01863"/>
    </source>
</evidence>
<dbReference type="EMBL" id="QFZK01000015">
    <property type="protein sequence ID" value="RFO95537.1"/>
    <property type="molecule type" value="Genomic_DNA"/>
</dbReference>
<dbReference type="AlphaFoldDB" id="A0A3E1R890"/>
<dbReference type="RefSeq" id="WP_117179500.1">
    <property type="nucleotide sequence ID" value="NZ_QFZK01000015.1"/>
</dbReference>
<protein>
    <submittedName>
        <fullName evidence="2">Metal-dependent hydrolase</fullName>
    </submittedName>
</protein>
<dbReference type="Gene3D" id="3.30.2010.10">
    <property type="entry name" value="Metalloproteases ('zincins'), catalytic domain"/>
    <property type="match status" value="1"/>
</dbReference>
<keyword evidence="3" id="KW-1185">Reference proteome</keyword>
<evidence type="ECO:0000313" key="3">
    <source>
        <dbReference type="Proteomes" id="UP000260665"/>
    </source>
</evidence>
<dbReference type="PANTHER" id="PTHR30399">
    <property type="entry name" value="UNCHARACTERIZED PROTEIN YGJP"/>
    <property type="match status" value="1"/>
</dbReference>
<dbReference type="GO" id="GO:0016787">
    <property type="term" value="F:hydrolase activity"/>
    <property type="evidence" value="ECO:0007669"/>
    <property type="project" value="UniProtKB-KW"/>
</dbReference>
<dbReference type="InterPro" id="IPR053136">
    <property type="entry name" value="UTP_pyrophosphatase-like"/>
</dbReference>
<name>A0A3E1R890_9BURK</name>
<proteinExistence type="predicted"/>
<organism evidence="2 3">
    <name type="scientific">Rhodoferax lacus</name>
    <dbReference type="NCBI Taxonomy" id="2184758"/>
    <lineage>
        <taxon>Bacteria</taxon>
        <taxon>Pseudomonadati</taxon>
        <taxon>Pseudomonadota</taxon>
        <taxon>Betaproteobacteria</taxon>
        <taxon>Burkholderiales</taxon>
        <taxon>Comamonadaceae</taxon>
        <taxon>Rhodoferax</taxon>
    </lineage>
</organism>
<dbReference type="OrthoDB" id="9000630at2"/>
<sequence>MSIAYLNGYPPETVQQVESLLQAQKLGPWLQKKYPDAHGMRDDRALFAYVQELKQQYLKGAQQLSKVLYDNKLQVVKNALGTHTTISRVQGSQLKAKREIRIAALFKDTPLEFLRMIAVHELAHLREREHDKNFYKLCCYMEPDYHQLEFEVRVYLSYLDSSEHGSVQRLWS</sequence>
<reference evidence="2 3" key="1">
    <citation type="submission" date="2018-05" db="EMBL/GenBank/DDBJ databases">
        <title>Rhodoferax soyangensis sp.nov., isolated from an oligotrophic freshwater lake.</title>
        <authorList>
            <person name="Park M."/>
        </authorList>
    </citation>
    <scope>NUCLEOTIDE SEQUENCE [LARGE SCALE GENOMIC DNA]</scope>
    <source>
        <strain evidence="2 3">IMCC26218</strain>
    </source>
</reference>
<accession>A0A3E1R890</accession>